<organism evidence="1 2">
    <name type="scientific">Meganyctiphanes norvegica</name>
    <name type="common">Northern krill</name>
    <name type="synonym">Thysanopoda norvegica</name>
    <dbReference type="NCBI Taxonomy" id="48144"/>
    <lineage>
        <taxon>Eukaryota</taxon>
        <taxon>Metazoa</taxon>
        <taxon>Ecdysozoa</taxon>
        <taxon>Arthropoda</taxon>
        <taxon>Crustacea</taxon>
        <taxon>Multicrustacea</taxon>
        <taxon>Malacostraca</taxon>
        <taxon>Eumalacostraca</taxon>
        <taxon>Eucarida</taxon>
        <taxon>Euphausiacea</taxon>
        <taxon>Euphausiidae</taxon>
        <taxon>Meganyctiphanes</taxon>
    </lineage>
</organism>
<proteinExistence type="predicted"/>
<evidence type="ECO:0000313" key="1">
    <source>
        <dbReference type="EMBL" id="CAL4140753.1"/>
    </source>
</evidence>
<accession>A0AAV2RS12</accession>
<evidence type="ECO:0000313" key="2">
    <source>
        <dbReference type="Proteomes" id="UP001497623"/>
    </source>
</evidence>
<keyword evidence="2" id="KW-1185">Reference proteome</keyword>
<protein>
    <submittedName>
        <fullName evidence="1">Uncharacterized protein</fullName>
    </submittedName>
</protein>
<dbReference type="EMBL" id="CAXKWB010032103">
    <property type="protein sequence ID" value="CAL4140753.1"/>
    <property type="molecule type" value="Genomic_DNA"/>
</dbReference>
<comment type="caution">
    <text evidence="1">The sequence shown here is derived from an EMBL/GenBank/DDBJ whole genome shotgun (WGS) entry which is preliminary data.</text>
</comment>
<gene>
    <name evidence="1" type="ORF">MNOR_LOCUS28701</name>
</gene>
<feature type="non-terminal residue" evidence="1">
    <location>
        <position position="160"/>
    </location>
</feature>
<dbReference type="Proteomes" id="UP001497623">
    <property type="component" value="Unassembled WGS sequence"/>
</dbReference>
<name>A0AAV2RS12_MEGNR</name>
<reference evidence="1 2" key="1">
    <citation type="submission" date="2024-05" db="EMBL/GenBank/DDBJ databases">
        <authorList>
            <person name="Wallberg A."/>
        </authorList>
    </citation>
    <scope>NUCLEOTIDE SEQUENCE [LARGE SCALE GENOMIC DNA]</scope>
</reference>
<sequence>MLESRHQVLTDMYNMKNELVKVIENKEMLDLFKELLAVENKGRGKIQEVIKEKNPTKLEEEAKKMDDQIYLEIMYRFSDGNMSVALSGARRTANIREEDILKQGEVSKVMFSIMLEFISVLQKGLADLGADKWKLFKDWWDLENKIEETKEKSLTMYDSK</sequence>
<dbReference type="AlphaFoldDB" id="A0AAV2RS12"/>